<evidence type="ECO:0000256" key="4">
    <source>
        <dbReference type="ARBA" id="ARBA00011738"/>
    </source>
</evidence>
<evidence type="ECO:0000256" key="3">
    <source>
        <dbReference type="ARBA" id="ARBA00007970"/>
    </source>
</evidence>
<dbReference type="InterPro" id="IPR015424">
    <property type="entry name" value="PyrdxlP-dep_Trfase"/>
</dbReference>
<dbReference type="Pfam" id="PF00155">
    <property type="entry name" value="Aminotran_1_2"/>
    <property type="match status" value="1"/>
</dbReference>
<dbReference type="GO" id="GO:0000105">
    <property type="term" value="P:L-histidine biosynthetic process"/>
    <property type="evidence" value="ECO:0007669"/>
    <property type="project" value="UniProtKB-UniRule"/>
</dbReference>
<dbReference type="GO" id="GO:0030170">
    <property type="term" value="F:pyridoxal phosphate binding"/>
    <property type="evidence" value="ECO:0007669"/>
    <property type="project" value="InterPro"/>
</dbReference>
<organism evidence="13 14">
    <name type="scientific">Leptospira ognonensis</name>
    <dbReference type="NCBI Taxonomy" id="2484945"/>
    <lineage>
        <taxon>Bacteria</taxon>
        <taxon>Pseudomonadati</taxon>
        <taxon>Spirochaetota</taxon>
        <taxon>Spirochaetia</taxon>
        <taxon>Leptospirales</taxon>
        <taxon>Leptospiraceae</taxon>
        <taxon>Leptospira</taxon>
    </lineage>
</organism>
<dbReference type="GO" id="GO:0004400">
    <property type="term" value="F:histidinol-phosphate transaminase activity"/>
    <property type="evidence" value="ECO:0007669"/>
    <property type="project" value="UniProtKB-UniRule"/>
</dbReference>
<dbReference type="Gene3D" id="3.90.1150.10">
    <property type="entry name" value="Aspartate Aminotransferase, domain 1"/>
    <property type="match status" value="1"/>
</dbReference>
<keyword evidence="8 11" id="KW-0663">Pyridoxal phosphate</keyword>
<comment type="caution">
    <text evidence="13">The sequence shown here is derived from an EMBL/GenBank/DDBJ whole genome shotgun (WGS) entry which is preliminary data.</text>
</comment>
<comment type="similarity">
    <text evidence="3 11">Belongs to the class-II pyridoxal-phosphate-dependent aminotransferase family. Histidinol-phosphate aminotransferase subfamily.</text>
</comment>
<dbReference type="CDD" id="cd00609">
    <property type="entry name" value="AAT_like"/>
    <property type="match status" value="1"/>
</dbReference>
<dbReference type="RefSeq" id="WP_135621753.1">
    <property type="nucleotide sequence ID" value="NZ_RQGD01000009.1"/>
</dbReference>
<dbReference type="EC" id="2.6.1.9" evidence="11"/>
<dbReference type="InterPro" id="IPR015422">
    <property type="entry name" value="PyrdxlP-dep_Trfase_small"/>
</dbReference>
<comment type="subunit">
    <text evidence="4 11">Homodimer.</text>
</comment>
<gene>
    <name evidence="11 13" type="primary">hisC</name>
    <name evidence="13" type="ORF">EHQ58_02460</name>
</gene>
<keyword evidence="9 11" id="KW-0368">Histidine biosynthesis</keyword>
<evidence type="ECO:0000256" key="7">
    <source>
        <dbReference type="ARBA" id="ARBA00022679"/>
    </source>
</evidence>
<dbReference type="EMBL" id="RQGD01000009">
    <property type="protein sequence ID" value="TGL62747.1"/>
    <property type="molecule type" value="Genomic_DNA"/>
</dbReference>
<dbReference type="AlphaFoldDB" id="A0A4R9K816"/>
<evidence type="ECO:0000313" key="14">
    <source>
        <dbReference type="Proteomes" id="UP000297693"/>
    </source>
</evidence>
<dbReference type="Gene3D" id="3.40.640.10">
    <property type="entry name" value="Type I PLP-dependent aspartate aminotransferase-like (Major domain)"/>
    <property type="match status" value="1"/>
</dbReference>
<dbReference type="InterPro" id="IPR001917">
    <property type="entry name" value="Aminotrans_II_pyridoxalP_BS"/>
</dbReference>
<proteinExistence type="inferred from homology"/>
<protein>
    <recommendedName>
        <fullName evidence="11">Histidinol-phosphate aminotransferase</fullName>
        <ecNumber evidence="11">2.6.1.9</ecNumber>
    </recommendedName>
    <alternativeName>
        <fullName evidence="11">Imidazole acetol-phosphate transaminase</fullName>
    </alternativeName>
</protein>
<feature type="domain" description="Aminotransferase class I/classII large" evidence="12">
    <location>
        <begin position="29"/>
        <end position="355"/>
    </location>
</feature>
<evidence type="ECO:0000256" key="11">
    <source>
        <dbReference type="HAMAP-Rule" id="MF_01023"/>
    </source>
</evidence>
<evidence type="ECO:0000256" key="10">
    <source>
        <dbReference type="ARBA" id="ARBA00047481"/>
    </source>
</evidence>
<evidence type="ECO:0000256" key="5">
    <source>
        <dbReference type="ARBA" id="ARBA00022576"/>
    </source>
</evidence>
<comment type="pathway">
    <text evidence="2 11">Amino-acid biosynthesis; L-histidine biosynthesis; L-histidine from 5-phospho-alpha-D-ribose 1-diphosphate: step 7/9.</text>
</comment>
<evidence type="ECO:0000256" key="2">
    <source>
        <dbReference type="ARBA" id="ARBA00005011"/>
    </source>
</evidence>
<dbReference type="SUPFAM" id="SSF53383">
    <property type="entry name" value="PLP-dependent transferases"/>
    <property type="match status" value="1"/>
</dbReference>
<evidence type="ECO:0000256" key="8">
    <source>
        <dbReference type="ARBA" id="ARBA00022898"/>
    </source>
</evidence>
<evidence type="ECO:0000256" key="9">
    <source>
        <dbReference type="ARBA" id="ARBA00023102"/>
    </source>
</evidence>
<evidence type="ECO:0000256" key="1">
    <source>
        <dbReference type="ARBA" id="ARBA00001933"/>
    </source>
</evidence>
<evidence type="ECO:0000256" key="6">
    <source>
        <dbReference type="ARBA" id="ARBA00022605"/>
    </source>
</evidence>
<dbReference type="InterPro" id="IPR004839">
    <property type="entry name" value="Aminotransferase_I/II_large"/>
</dbReference>
<feature type="modified residue" description="N6-(pyridoxal phosphate)lysine" evidence="11">
    <location>
        <position position="220"/>
    </location>
</feature>
<name>A0A4R9K816_9LEPT</name>
<dbReference type="InterPro" id="IPR005861">
    <property type="entry name" value="HisP_aminotrans"/>
</dbReference>
<dbReference type="InterPro" id="IPR015421">
    <property type="entry name" value="PyrdxlP-dep_Trfase_major"/>
</dbReference>
<keyword evidence="7 11" id="KW-0808">Transferase</keyword>
<comment type="catalytic activity">
    <reaction evidence="10 11">
        <text>L-histidinol phosphate + 2-oxoglutarate = 3-(imidazol-4-yl)-2-oxopropyl phosphate + L-glutamate</text>
        <dbReference type="Rhea" id="RHEA:23744"/>
        <dbReference type="ChEBI" id="CHEBI:16810"/>
        <dbReference type="ChEBI" id="CHEBI:29985"/>
        <dbReference type="ChEBI" id="CHEBI:57766"/>
        <dbReference type="ChEBI" id="CHEBI:57980"/>
        <dbReference type="EC" id="2.6.1.9"/>
    </reaction>
</comment>
<dbReference type="Proteomes" id="UP000297693">
    <property type="component" value="Unassembled WGS sequence"/>
</dbReference>
<comment type="cofactor">
    <cofactor evidence="1 11">
        <name>pyridoxal 5'-phosphate</name>
        <dbReference type="ChEBI" id="CHEBI:597326"/>
    </cofactor>
</comment>
<keyword evidence="6 11" id="KW-0028">Amino-acid biosynthesis</keyword>
<dbReference type="OrthoDB" id="9813612at2"/>
<accession>A0A4R9K816</accession>
<dbReference type="NCBIfam" id="TIGR01141">
    <property type="entry name" value="hisC"/>
    <property type="match status" value="1"/>
</dbReference>
<dbReference type="PROSITE" id="PS00599">
    <property type="entry name" value="AA_TRANSFER_CLASS_2"/>
    <property type="match status" value="1"/>
</dbReference>
<dbReference type="HAMAP" id="MF_01023">
    <property type="entry name" value="HisC_aminotrans_2"/>
    <property type="match status" value="1"/>
</dbReference>
<sequence length="361" mass="40946">MESQKTKYLRSELEGIVPYTPGEQPNLGKKVVKLNTNENPYPPSPKIAETIEQILTEGLLRKYPNYNGKYLRESIARKFDVHPDQILVTNGSDEALRLLFQAVLGPGSTMLVPDPTYSLYPVLCESLMCDINFLRVPLLSNLKFDFQALRQSKADLFAFAHPNAPTGILEEKKDLTSFVQNFPGIVLSDEAYIDFAPAKASLIDQIQSLPNLVVSRTFSKSYSLAGLRVGYLVGEKNIIQQISKLKDSYNVGLLEQQIALTALEDEEYFQKNINLVISERERLTKVLRELGFYIPDSHTNFIFCKPPTNFGPEFIYQTLKAKDILVRYFSTGLAKDYIRISIGSERENEELISEIKNIMKK</sequence>
<dbReference type="PANTHER" id="PTHR42885">
    <property type="entry name" value="HISTIDINOL-PHOSPHATE AMINOTRANSFERASE-RELATED"/>
    <property type="match status" value="1"/>
</dbReference>
<dbReference type="UniPathway" id="UPA00031">
    <property type="reaction ID" value="UER00012"/>
</dbReference>
<evidence type="ECO:0000313" key="13">
    <source>
        <dbReference type="EMBL" id="TGL62747.1"/>
    </source>
</evidence>
<keyword evidence="5 11" id="KW-0032">Aminotransferase</keyword>
<reference evidence="13" key="1">
    <citation type="journal article" date="2019" name="PLoS Negl. Trop. Dis.">
        <title>Revisiting the worldwide diversity of Leptospira species in the environment.</title>
        <authorList>
            <person name="Vincent A.T."/>
            <person name="Schiettekatte O."/>
            <person name="Bourhy P."/>
            <person name="Veyrier F.J."/>
            <person name="Picardeau M."/>
        </authorList>
    </citation>
    <scope>NUCLEOTIDE SEQUENCE [LARGE SCALE GENOMIC DNA]</scope>
    <source>
        <strain evidence="13">201702476</strain>
    </source>
</reference>
<evidence type="ECO:0000259" key="12">
    <source>
        <dbReference type="Pfam" id="PF00155"/>
    </source>
</evidence>
<keyword evidence="14" id="KW-1185">Reference proteome</keyword>
<dbReference type="PANTHER" id="PTHR42885:SF2">
    <property type="entry name" value="HISTIDINOL-PHOSPHATE AMINOTRANSFERASE"/>
    <property type="match status" value="1"/>
</dbReference>